<dbReference type="Gene3D" id="1.10.4080.10">
    <property type="entry name" value="ADP-ribosylation/Crystallin J1"/>
    <property type="match status" value="1"/>
</dbReference>
<evidence type="ECO:0000256" key="6">
    <source>
        <dbReference type="ARBA" id="ARBA00042471"/>
    </source>
</evidence>
<evidence type="ECO:0000256" key="4">
    <source>
        <dbReference type="ARBA" id="ARBA00041057"/>
    </source>
</evidence>
<feature type="binding site" evidence="12">
    <location>
        <position position="332"/>
    </location>
    <ligand>
        <name>Mg(2+)</name>
        <dbReference type="ChEBI" id="CHEBI:18420"/>
        <label>1</label>
    </ligand>
</feature>
<comment type="cofactor">
    <cofactor evidence="12">
        <name>Mg(2+)</name>
        <dbReference type="ChEBI" id="CHEBI:18420"/>
    </cofactor>
    <text evidence="12">Binds 2 magnesium ions per subunit.</text>
</comment>
<keyword evidence="12" id="KW-0460">Magnesium</keyword>
<feature type="binding site" evidence="12">
    <location>
        <position position="64"/>
    </location>
    <ligand>
        <name>Mg(2+)</name>
        <dbReference type="ChEBI" id="CHEBI:18420"/>
        <label>1</label>
    </ligand>
</feature>
<feature type="binding site" evidence="12">
    <location>
        <position position="63"/>
    </location>
    <ligand>
        <name>Mg(2+)</name>
        <dbReference type="ChEBI" id="CHEBI:18420"/>
        <label>1</label>
    </ligand>
</feature>
<feature type="binding site" evidence="12">
    <location>
        <position position="335"/>
    </location>
    <ligand>
        <name>Mg(2+)</name>
        <dbReference type="ChEBI" id="CHEBI:18420"/>
        <label>1</label>
    </ligand>
</feature>
<accession>A0A8H6TR04</accession>
<evidence type="ECO:0000256" key="7">
    <source>
        <dbReference type="ARBA" id="ARBA00042722"/>
    </source>
</evidence>
<dbReference type="InterPro" id="IPR005502">
    <property type="entry name" value="Ribosyl_crysJ1"/>
</dbReference>
<evidence type="ECO:0000313" key="14">
    <source>
        <dbReference type="Proteomes" id="UP000613580"/>
    </source>
</evidence>
<gene>
    <name evidence="13" type="ORF">HMN09_00018300</name>
</gene>
<dbReference type="SUPFAM" id="SSF101478">
    <property type="entry name" value="ADP-ribosylglycohydrolase"/>
    <property type="match status" value="1"/>
</dbReference>
<sequence>MSLSTQLVTFAPPATKIRVAILSSALCDALGGPAEFSPRFSFDFVSSMIPNENFGLGKGVWTDDTSMTLALARSLATFGGEGGFDEGDQLHAYHRWFRTGELSAINRCFDIGNTTRTALSCYHPPTSNNQPEMKAQAASKALKRIAKELRGASLGGNGSLMRVLPIGLAYYQRSPEEVRELARRSSAVTHPNAVCQEACAVWSEAVARVVRSASEGTNMTKLDVLHHFASYPYQTEALRKALTASEPSATADEAHYAKHHPLLRLTGFLNLTPESPAAQTDVAARIISLLPQSKALPSSGYVVHTLVAALYAFLVTETFEDGAMLVVNMGSDADTVAAVYGGLAGAWYGTDQAEFWTERVCGWRDDLVKRNVVEEVAEELVTFATKSS</sequence>
<dbReference type="InterPro" id="IPR050792">
    <property type="entry name" value="ADP-ribosylglycohydrolase"/>
</dbReference>
<comment type="caution">
    <text evidence="13">The sequence shown here is derived from an EMBL/GenBank/DDBJ whole genome shotgun (WGS) entry which is preliminary data.</text>
</comment>
<organism evidence="13 14">
    <name type="scientific">Mycena chlorophos</name>
    <name type="common">Agaric fungus</name>
    <name type="synonym">Agaricus chlorophos</name>
    <dbReference type="NCBI Taxonomy" id="658473"/>
    <lineage>
        <taxon>Eukaryota</taxon>
        <taxon>Fungi</taxon>
        <taxon>Dikarya</taxon>
        <taxon>Basidiomycota</taxon>
        <taxon>Agaricomycotina</taxon>
        <taxon>Agaricomycetes</taxon>
        <taxon>Agaricomycetidae</taxon>
        <taxon>Agaricales</taxon>
        <taxon>Marasmiineae</taxon>
        <taxon>Mycenaceae</taxon>
        <taxon>Mycena</taxon>
    </lineage>
</organism>
<evidence type="ECO:0000256" key="8">
    <source>
        <dbReference type="ARBA" id="ARBA00042850"/>
    </source>
</evidence>
<evidence type="ECO:0000256" key="5">
    <source>
        <dbReference type="ARBA" id="ARBA00042398"/>
    </source>
</evidence>
<dbReference type="InterPro" id="IPR036705">
    <property type="entry name" value="Ribosyl_crysJ1_sf"/>
</dbReference>
<evidence type="ECO:0000256" key="3">
    <source>
        <dbReference type="ARBA" id="ARBA00022801"/>
    </source>
</evidence>
<proteinExistence type="inferred from homology"/>
<dbReference type="OrthoDB" id="2021138at2759"/>
<dbReference type="GO" id="GO:0004649">
    <property type="term" value="F:poly(ADP-ribose) glycohydrolase activity"/>
    <property type="evidence" value="ECO:0007669"/>
    <property type="project" value="UniProtKB-EC"/>
</dbReference>
<dbReference type="GO" id="GO:0046872">
    <property type="term" value="F:metal ion binding"/>
    <property type="evidence" value="ECO:0007669"/>
    <property type="project" value="UniProtKB-KW"/>
</dbReference>
<dbReference type="Pfam" id="PF03747">
    <property type="entry name" value="ADP_ribosyl_GH"/>
    <property type="match status" value="1"/>
</dbReference>
<feature type="binding site" evidence="12">
    <location>
        <position position="334"/>
    </location>
    <ligand>
        <name>Mg(2+)</name>
        <dbReference type="ChEBI" id="CHEBI:18420"/>
        <label>1</label>
    </ligand>
</feature>
<keyword evidence="12" id="KW-0479">Metal-binding</keyword>
<protein>
    <recommendedName>
        <fullName evidence="4">ADP-ribosylhydrolase ARH3</fullName>
        <ecNumber evidence="2">3.2.1.143</ecNumber>
    </recommendedName>
    <alternativeName>
        <fullName evidence="5">ADP-ribose glycohydrolase ARH3</fullName>
    </alternativeName>
    <alternativeName>
        <fullName evidence="6">ADP-ribosylhydrolase 3</fullName>
    </alternativeName>
    <alternativeName>
        <fullName evidence="9">O-acetyl-ADP-ribose deacetylase ARH3</fullName>
    </alternativeName>
    <alternativeName>
        <fullName evidence="10">Poly(ADP-ribose) glycohydrolase ARH3</fullName>
    </alternativeName>
    <alternativeName>
        <fullName evidence="8">[Protein ADP-ribosylarginine] hydrolase-like protein 2</fullName>
    </alternativeName>
    <alternativeName>
        <fullName evidence="7">[Protein ADP-ribosylserine] hydrolase</fullName>
    </alternativeName>
</protein>
<evidence type="ECO:0000256" key="12">
    <source>
        <dbReference type="PIRSR" id="PIRSR605502-1"/>
    </source>
</evidence>
<keyword evidence="14" id="KW-1185">Reference proteome</keyword>
<evidence type="ECO:0000256" key="1">
    <source>
        <dbReference type="ARBA" id="ARBA00010702"/>
    </source>
</evidence>
<dbReference type="EMBL" id="JACAZE010000001">
    <property type="protein sequence ID" value="KAF7322403.1"/>
    <property type="molecule type" value="Genomic_DNA"/>
</dbReference>
<name>A0A8H6TR04_MYCCL</name>
<evidence type="ECO:0000313" key="13">
    <source>
        <dbReference type="EMBL" id="KAF7322403.1"/>
    </source>
</evidence>
<dbReference type="Proteomes" id="UP000613580">
    <property type="component" value="Unassembled WGS sequence"/>
</dbReference>
<evidence type="ECO:0000256" key="9">
    <source>
        <dbReference type="ARBA" id="ARBA00043187"/>
    </source>
</evidence>
<keyword evidence="3" id="KW-0378">Hydrolase</keyword>
<dbReference type="PANTHER" id="PTHR16222:SF24">
    <property type="entry name" value="ADP-RIBOSYLHYDROLASE ARH3"/>
    <property type="match status" value="1"/>
</dbReference>
<evidence type="ECO:0000256" key="10">
    <source>
        <dbReference type="ARBA" id="ARBA00043193"/>
    </source>
</evidence>
<evidence type="ECO:0000256" key="11">
    <source>
        <dbReference type="ARBA" id="ARBA00049015"/>
    </source>
</evidence>
<comment type="catalytic activity">
    <reaction evidence="11">
        <text>alpha-NAD(+) + H2O = ADP-D-ribose + nicotinamide + H(+)</text>
        <dbReference type="Rhea" id="RHEA:68792"/>
        <dbReference type="ChEBI" id="CHEBI:15377"/>
        <dbReference type="ChEBI" id="CHEBI:15378"/>
        <dbReference type="ChEBI" id="CHEBI:17154"/>
        <dbReference type="ChEBI" id="CHEBI:57967"/>
        <dbReference type="ChEBI" id="CHEBI:77017"/>
    </reaction>
</comment>
<reference evidence="13" key="1">
    <citation type="submission" date="2020-05" db="EMBL/GenBank/DDBJ databases">
        <title>Mycena genomes resolve the evolution of fungal bioluminescence.</title>
        <authorList>
            <person name="Tsai I.J."/>
        </authorList>
    </citation>
    <scope>NUCLEOTIDE SEQUENCE</scope>
    <source>
        <strain evidence="13">110903Hualien_Pintung</strain>
    </source>
</reference>
<feature type="binding site" evidence="12">
    <location>
        <position position="62"/>
    </location>
    <ligand>
        <name>Mg(2+)</name>
        <dbReference type="ChEBI" id="CHEBI:18420"/>
        <label>1</label>
    </ligand>
</feature>
<dbReference type="AlphaFoldDB" id="A0A8H6TR04"/>
<evidence type="ECO:0000256" key="2">
    <source>
        <dbReference type="ARBA" id="ARBA00012255"/>
    </source>
</evidence>
<dbReference type="EC" id="3.2.1.143" evidence="2"/>
<comment type="similarity">
    <text evidence="1">Belongs to the ADP-ribosylglycohydrolase family.</text>
</comment>
<dbReference type="PANTHER" id="PTHR16222">
    <property type="entry name" value="ADP-RIBOSYLGLYCOHYDROLASE"/>
    <property type="match status" value="1"/>
</dbReference>